<gene>
    <name evidence="2" type="ORF">NJQ99_07685</name>
</gene>
<feature type="transmembrane region" description="Helical" evidence="1">
    <location>
        <begin position="45"/>
        <end position="69"/>
    </location>
</feature>
<keyword evidence="3" id="KW-1185">Reference proteome</keyword>
<dbReference type="EMBL" id="JAMZFT010000002">
    <property type="protein sequence ID" value="MCP1336282.1"/>
    <property type="molecule type" value="Genomic_DNA"/>
</dbReference>
<comment type="caution">
    <text evidence="2">The sequence shown here is derived from an EMBL/GenBank/DDBJ whole genome shotgun (WGS) entry which is preliminary data.</text>
</comment>
<keyword evidence="1" id="KW-0472">Membrane</keyword>
<sequence>MIDRRQIISVPRWAKALLVLLLGFVLATSIVVALRFIGQDGKTDLVLISLSLAQSTITIFFVGLIVVFAEMGTDVSQIERKSEDFLTSILPSRLSRIVLDGVRCQARPLSDIDIFGKLFELRFGSETYRVWIGLNVKRLLVIHFIGEDPGNAGFQSYSQRQPSASFSEWLRQDVFSITLQGAEKVGYEVNCQRATVDGEPLVAIWMAIDCGDDFILSPGEKLFWSNDIAMMTESFLRTAVRNGLNLRTSAVPQPL</sequence>
<keyword evidence="1" id="KW-0812">Transmembrane</keyword>
<organism evidence="2 3">
    <name type="scientific">Futiania mangrovi</name>
    <dbReference type="NCBI Taxonomy" id="2959716"/>
    <lineage>
        <taxon>Bacteria</taxon>
        <taxon>Pseudomonadati</taxon>
        <taxon>Pseudomonadota</taxon>
        <taxon>Alphaproteobacteria</taxon>
        <taxon>Futianiales</taxon>
        <taxon>Futianiaceae</taxon>
        <taxon>Futiania</taxon>
    </lineage>
</organism>
<protein>
    <submittedName>
        <fullName evidence="2">Uncharacterized protein</fullName>
    </submittedName>
</protein>
<keyword evidence="1" id="KW-1133">Transmembrane helix</keyword>
<accession>A0A9J6PJM8</accession>
<dbReference type="RefSeq" id="WP_269332248.1">
    <property type="nucleotide sequence ID" value="NZ_JAMZFT010000002.1"/>
</dbReference>
<dbReference type="Proteomes" id="UP001055804">
    <property type="component" value="Unassembled WGS sequence"/>
</dbReference>
<proteinExistence type="predicted"/>
<dbReference type="AlphaFoldDB" id="A0A9J6PJM8"/>
<evidence type="ECO:0000313" key="2">
    <source>
        <dbReference type="EMBL" id="MCP1336282.1"/>
    </source>
</evidence>
<reference evidence="2" key="1">
    <citation type="submission" date="2022-06" db="EMBL/GenBank/DDBJ databases">
        <title>Isolation and Genomics of Futiania mangrovii gen. nov., sp. nov., a Rare and Metabolically-versatile member in the Class Alphaproteobacteria.</title>
        <authorList>
            <person name="Liu L."/>
            <person name="Huang W.-C."/>
            <person name="Pan J."/>
            <person name="Li J."/>
            <person name="Huang Y."/>
            <person name="Du H."/>
            <person name="Liu Y."/>
            <person name="Li M."/>
        </authorList>
    </citation>
    <scope>NUCLEOTIDE SEQUENCE</scope>
    <source>
        <strain evidence="2">FT118</strain>
    </source>
</reference>
<evidence type="ECO:0000256" key="1">
    <source>
        <dbReference type="SAM" id="Phobius"/>
    </source>
</evidence>
<evidence type="ECO:0000313" key="3">
    <source>
        <dbReference type="Proteomes" id="UP001055804"/>
    </source>
</evidence>
<name>A0A9J6PJM8_9PROT</name>